<dbReference type="Pfam" id="PF00566">
    <property type="entry name" value="RabGAP-TBC"/>
    <property type="match status" value="1"/>
</dbReference>
<dbReference type="Proteomes" id="UP000887577">
    <property type="component" value="Unplaced"/>
</dbReference>
<keyword evidence="1" id="KW-0343">GTPase activation</keyword>
<organism evidence="4 5">
    <name type="scientific">Panagrolaimus superbus</name>
    <dbReference type="NCBI Taxonomy" id="310955"/>
    <lineage>
        <taxon>Eukaryota</taxon>
        <taxon>Metazoa</taxon>
        <taxon>Ecdysozoa</taxon>
        <taxon>Nematoda</taxon>
        <taxon>Chromadorea</taxon>
        <taxon>Rhabditida</taxon>
        <taxon>Tylenchina</taxon>
        <taxon>Panagrolaimomorpha</taxon>
        <taxon>Panagrolaimoidea</taxon>
        <taxon>Panagrolaimidae</taxon>
        <taxon>Panagrolaimus</taxon>
    </lineage>
</organism>
<dbReference type="GO" id="GO:0006888">
    <property type="term" value="P:endoplasmic reticulum to Golgi vesicle-mediated transport"/>
    <property type="evidence" value="ECO:0007669"/>
    <property type="project" value="TreeGrafter"/>
</dbReference>
<dbReference type="InterPro" id="IPR045913">
    <property type="entry name" value="TBC20/Gyp8-like"/>
</dbReference>
<keyword evidence="4" id="KW-1185">Reference proteome</keyword>
<dbReference type="SMART" id="SM00164">
    <property type="entry name" value="TBC"/>
    <property type="match status" value="1"/>
</dbReference>
<name>A0A914YWW1_9BILA</name>
<dbReference type="AlphaFoldDB" id="A0A914YWW1"/>
<evidence type="ECO:0000313" key="4">
    <source>
        <dbReference type="Proteomes" id="UP000887577"/>
    </source>
</evidence>
<dbReference type="PROSITE" id="PS50086">
    <property type="entry name" value="TBC_RABGAP"/>
    <property type="match status" value="1"/>
</dbReference>
<dbReference type="SUPFAM" id="SSF47923">
    <property type="entry name" value="Ypt/Rab-GAP domain of gyp1p"/>
    <property type="match status" value="2"/>
</dbReference>
<feature type="compositionally biased region" description="Low complexity" evidence="2">
    <location>
        <begin position="31"/>
        <end position="42"/>
    </location>
</feature>
<dbReference type="GO" id="GO:0005096">
    <property type="term" value="F:GTPase activator activity"/>
    <property type="evidence" value="ECO:0007669"/>
    <property type="project" value="UniProtKB-KW"/>
</dbReference>
<evidence type="ECO:0000256" key="2">
    <source>
        <dbReference type="SAM" id="MobiDB-lite"/>
    </source>
</evidence>
<dbReference type="InterPro" id="IPR000195">
    <property type="entry name" value="Rab-GAP-TBC_dom"/>
</dbReference>
<protein>
    <submittedName>
        <fullName evidence="5">Rab-GAP TBC domain-containing protein</fullName>
    </submittedName>
</protein>
<dbReference type="Gene3D" id="1.10.472.80">
    <property type="entry name" value="Ypt/Rab-GAP domain of gyp1p, domain 3"/>
    <property type="match status" value="1"/>
</dbReference>
<dbReference type="WBParaSite" id="PSU_v2.g4140.t1">
    <property type="protein sequence ID" value="PSU_v2.g4140.t1"/>
    <property type="gene ID" value="PSU_v2.g4140"/>
</dbReference>
<evidence type="ECO:0000313" key="5">
    <source>
        <dbReference type="WBParaSite" id="PSU_v2.g4140.t1"/>
    </source>
</evidence>
<feature type="region of interest" description="Disordered" evidence="2">
    <location>
        <begin position="161"/>
        <end position="186"/>
    </location>
</feature>
<feature type="domain" description="Rab-GAP TBC" evidence="3">
    <location>
        <begin position="114"/>
        <end position="339"/>
    </location>
</feature>
<dbReference type="PANTHER" id="PTHR20913:SF7">
    <property type="entry name" value="RE60063P"/>
    <property type="match status" value="1"/>
</dbReference>
<evidence type="ECO:0000256" key="1">
    <source>
        <dbReference type="ARBA" id="ARBA00022468"/>
    </source>
</evidence>
<evidence type="ECO:0000259" key="3">
    <source>
        <dbReference type="PROSITE" id="PS50086"/>
    </source>
</evidence>
<sequence length="460" mass="52417">MSSKVCHRKKRSPQIYDQSTIEMLNDIEFGTTSASSSSNTTTPKKRNRRKASDDSDISLLSTASTSTQKVIEKAKQKVQQQKEQRLIRFLEASDEELISQAQELRCFARSDGGLINDEIRARVWPLLANCIDWKSETSLSSGSEESSSSCSDSDFETAVSSFSSSDSDSRNNTVEPSIEELRSHPEWNQVEMDVNRTLARFPPGISDDERTTVQGDLIPLIVKVLSENKKFRYYQGFHDICLTLILVLGSEAAFRVSRILSHRTVFKRYLTKSLEESAMHDLQYMYVLLFKHNPKLETYLREAELGTLFALSWPLTWFSHVLNDYKQVVTCFDLFLASDSLMSIYVSAAMVNIRANDIYATEKDMPALHHLLSNIPNSIDISLLLEIAQHLYNEYPPKLLCTKLFEEYEKECNDSKKRHARVPPADLIDRYSISKWVVAGTISAAAFWLVWTHSELSKFA</sequence>
<feature type="region of interest" description="Disordered" evidence="2">
    <location>
        <begin position="30"/>
        <end position="59"/>
    </location>
</feature>
<dbReference type="PANTHER" id="PTHR20913">
    <property type="entry name" value="TBC1 DOMAIN FAMILY MEMBER 20/GTPASE"/>
    <property type="match status" value="1"/>
</dbReference>
<reference evidence="5" key="1">
    <citation type="submission" date="2022-11" db="UniProtKB">
        <authorList>
            <consortium name="WormBaseParasite"/>
        </authorList>
    </citation>
    <scope>IDENTIFICATION</scope>
</reference>
<dbReference type="InterPro" id="IPR035969">
    <property type="entry name" value="Rab-GAP_TBC_sf"/>
</dbReference>
<proteinExistence type="predicted"/>
<accession>A0A914YWW1</accession>
<dbReference type="Gene3D" id="1.10.8.1310">
    <property type="match status" value="1"/>
</dbReference>
<dbReference type="GO" id="GO:0005789">
    <property type="term" value="C:endoplasmic reticulum membrane"/>
    <property type="evidence" value="ECO:0007669"/>
    <property type="project" value="TreeGrafter"/>
</dbReference>